<evidence type="ECO:0000256" key="4">
    <source>
        <dbReference type="ARBA" id="ARBA00022821"/>
    </source>
</evidence>
<organism evidence="5 6">
    <name type="scientific">Musa troglodytarum</name>
    <name type="common">fe'i banana</name>
    <dbReference type="NCBI Taxonomy" id="320322"/>
    <lineage>
        <taxon>Eukaryota</taxon>
        <taxon>Viridiplantae</taxon>
        <taxon>Streptophyta</taxon>
        <taxon>Embryophyta</taxon>
        <taxon>Tracheophyta</taxon>
        <taxon>Spermatophyta</taxon>
        <taxon>Magnoliopsida</taxon>
        <taxon>Liliopsida</taxon>
        <taxon>Zingiberales</taxon>
        <taxon>Musaceae</taxon>
        <taxon>Musa</taxon>
    </lineage>
</organism>
<keyword evidence="3" id="KW-0295">Fungicide</keyword>
<protein>
    <submittedName>
        <fullName evidence="5">Uncharacterized protein</fullName>
    </submittedName>
</protein>
<comment type="similarity">
    <text evidence="1">Belongs to the DEFL family.</text>
</comment>
<accession>A0A9E7G723</accession>
<sequence>MLMMKVSCLMTMGRNMRTPIPIIARKIRVEPSRMQRECERRRTLRVKIMRMATMMMVKTRTRMAVERRIRRTRMKRKRKRMRMRKRRFNLLRKRMRDGSGSSSHCDYIGRCYTKVDCMVPCEASGRSPGSVLCVPHPTGASMA</sequence>
<name>A0A9E7G723_9LILI</name>
<dbReference type="EMBL" id="CP097507">
    <property type="protein sequence ID" value="URE07397.1"/>
    <property type="molecule type" value="Genomic_DNA"/>
</dbReference>
<dbReference type="InterPro" id="IPR010851">
    <property type="entry name" value="DEFL"/>
</dbReference>
<reference evidence="5" key="1">
    <citation type="submission" date="2022-05" db="EMBL/GenBank/DDBJ databases">
        <title>The Musa troglodytarum L. genome provides insights into the mechanism of non-climacteric behaviour and enrichment of carotenoids.</title>
        <authorList>
            <person name="Wang J."/>
        </authorList>
    </citation>
    <scope>NUCLEOTIDE SEQUENCE</scope>
    <source>
        <tissue evidence="5">Leaf</tissue>
    </source>
</reference>
<dbReference type="GO" id="GO:0031640">
    <property type="term" value="P:killing of cells of another organism"/>
    <property type="evidence" value="ECO:0007669"/>
    <property type="project" value="UniProtKB-KW"/>
</dbReference>
<dbReference type="GO" id="GO:0050832">
    <property type="term" value="P:defense response to fungus"/>
    <property type="evidence" value="ECO:0007669"/>
    <property type="project" value="UniProtKB-KW"/>
</dbReference>
<dbReference type="Pfam" id="PF25052">
    <property type="entry name" value="AtDEF-like"/>
    <property type="match status" value="1"/>
</dbReference>
<evidence type="ECO:0000313" key="6">
    <source>
        <dbReference type="Proteomes" id="UP001055439"/>
    </source>
</evidence>
<evidence type="ECO:0000313" key="5">
    <source>
        <dbReference type="EMBL" id="URE07397.1"/>
    </source>
</evidence>
<evidence type="ECO:0000256" key="2">
    <source>
        <dbReference type="ARBA" id="ARBA00022529"/>
    </source>
</evidence>
<evidence type="ECO:0000256" key="1">
    <source>
        <dbReference type="ARBA" id="ARBA00006722"/>
    </source>
</evidence>
<dbReference type="AlphaFoldDB" id="A0A9E7G723"/>
<keyword evidence="6" id="KW-1185">Reference proteome</keyword>
<evidence type="ECO:0000256" key="3">
    <source>
        <dbReference type="ARBA" id="ARBA00022577"/>
    </source>
</evidence>
<gene>
    <name evidence="5" type="ORF">MUK42_10025</name>
</gene>
<keyword evidence="2" id="KW-0929">Antimicrobial</keyword>
<keyword evidence="4" id="KW-0611">Plant defense</keyword>
<proteinExistence type="inferred from homology"/>
<dbReference type="Proteomes" id="UP001055439">
    <property type="component" value="Chromosome 5"/>
</dbReference>